<comment type="similarity">
    <text evidence="2">Belongs to the CpsC/CapA family.</text>
</comment>
<evidence type="ECO:0000259" key="9">
    <source>
        <dbReference type="Pfam" id="PF02706"/>
    </source>
</evidence>
<comment type="subcellular location">
    <subcellularLocation>
        <location evidence="1">Cell membrane</location>
        <topology evidence="1">Multi-pass membrane protein</topology>
    </subcellularLocation>
</comment>
<gene>
    <name evidence="10" type="ORF">KKC1_31960</name>
</gene>
<dbReference type="GO" id="GO:0005886">
    <property type="term" value="C:plasma membrane"/>
    <property type="evidence" value="ECO:0007669"/>
    <property type="project" value="UniProtKB-SubCell"/>
</dbReference>
<feature type="coiled-coil region" evidence="7">
    <location>
        <begin position="142"/>
        <end position="176"/>
    </location>
</feature>
<dbReference type="GO" id="GO:0004713">
    <property type="term" value="F:protein tyrosine kinase activity"/>
    <property type="evidence" value="ECO:0007669"/>
    <property type="project" value="TreeGrafter"/>
</dbReference>
<keyword evidence="11" id="KW-1185">Reference proteome</keyword>
<accession>A0A1Z5HXD6</accession>
<feature type="transmembrane region" description="Helical" evidence="8">
    <location>
        <begin position="207"/>
        <end position="231"/>
    </location>
</feature>
<feature type="domain" description="Polysaccharide chain length determinant N-terminal" evidence="9">
    <location>
        <begin position="8"/>
        <end position="86"/>
    </location>
</feature>
<evidence type="ECO:0000256" key="7">
    <source>
        <dbReference type="SAM" id="Coils"/>
    </source>
</evidence>
<proteinExistence type="inferred from homology"/>
<keyword evidence="6 8" id="KW-0472">Membrane</keyword>
<dbReference type="EMBL" id="BDGJ01000197">
    <property type="protein sequence ID" value="GAW94078.1"/>
    <property type="molecule type" value="Genomic_DNA"/>
</dbReference>
<protein>
    <submittedName>
        <fullName evidence="10">Lipopolysaccharide biosynthesis protein</fullName>
    </submittedName>
</protein>
<evidence type="ECO:0000256" key="2">
    <source>
        <dbReference type="ARBA" id="ARBA00006683"/>
    </source>
</evidence>
<keyword evidence="7" id="KW-0175">Coiled coil</keyword>
<dbReference type="PANTHER" id="PTHR32309:SF13">
    <property type="entry name" value="FERRIC ENTEROBACTIN TRANSPORT PROTEIN FEPE"/>
    <property type="match status" value="1"/>
</dbReference>
<dbReference type="AlphaFoldDB" id="A0A1Z5HXD6"/>
<comment type="caution">
    <text evidence="10">The sequence shown here is derived from an EMBL/GenBank/DDBJ whole genome shotgun (WGS) entry which is preliminary data.</text>
</comment>
<dbReference type="PANTHER" id="PTHR32309">
    <property type="entry name" value="TYROSINE-PROTEIN KINASE"/>
    <property type="match status" value="1"/>
</dbReference>
<sequence length="241" mass="27611">MQSNLLEQEVDLREYVLILWRRKWLVTGIFLAAVILSAAISTLLPPVYEVSATLALGTYDHPVYTQPTSVKEILTSDDTLRTVIERLWLDVPAEAFPAFKKKISVKEIKDTSFLRIKVLYEDRETAKAIIQEMVNVLREKSSHIYEAQRRLVEEHLKRLEQKLGETEEEVDLLASYRNVQKELLDLQDAQLVEQPITPIYPVRPRKLLNVTVAGILGLTLGIFMACLLDYFKNSPETGEQS</sequence>
<dbReference type="Pfam" id="PF02706">
    <property type="entry name" value="Wzz"/>
    <property type="match status" value="1"/>
</dbReference>
<name>A0A1Z5HXD6_9FIRM</name>
<evidence type="ECO:0000256" key="5">
    <source>
        <dbReference type="ARBA" id="ARBA00022989"/>
    </source>
</evidence>
<evidence type="ECO:0000256" key="3">
    <source>
        <dbReference type="ARBA" id="ARBA00022475"/>
    </source>
</evidence>
<evidence type="ECO:0000256" key="4">
    <source>
        <dbReference type="ARBA" id="ARBA00022692"/>
    </source>
</evidence>
<dbReference type="InterPro" id="IPR003856">
    <property type="entry name" value="LPS_length_determ_N"/>
</dbReference>
<dbReference type="Proteomes" id="UP000197032">
    <property type="component" value="Unassembled WGS sequence"/>
</dbReference>
<keyword evidence="3" id="KW-1003">Cell membrane</keyword>
<organism evidence="10 11">
    <name type="scientific">Calderihabitans maritimus</name>
    <dbReference type="NCBI Taxonomy" id="1246530"/>
    <lineage>
        <taxon>Bacteria</taxon>
        <taxon>Bacillati</taxon>
        <taxon>Bacillota</taxon>
        <taxon>Clostridia</taxon>
        <taxon>Neomoorellales</taxon>
        <taxon>Calderihabitantaceae</taxon>
        <taxon>Calderihabitans</taxon>
    </lineage>
</organism>
<feature type="transmembrane region" description="Helical" evidence="8">
    <location>
        <begin position="24"/>
        <end position="44"/>
    </location>
</feature>
<evidence type="ECO:0000256" key="6">
    <source>
        <dbReference type="ARBA" id="ARBA00023136"/>
    </source>
</evidence>
<keyword evidence="5 8" id="KW-1133">Transmembrane helix</keyword>
<evidence type="ECO:0000313" key="11">
    <source>
        <dbReference type="Proteomes" id="UP000197032"/>
    </source>
</evidence>
<evidence type="ECO:0000313" key="10">
    <source>
        <dbReference type="EMBL" id="GAW94078.1"/>
    </source>
</evidence>
<keyword evidence="4 8" id="KW-0812">Transmembrane</keyword>
<evidence type="ECO:0000256" key="8">
    <source>
        <dbReference type="SAM" id="Phobius"/>
    </source>
</evidence>
<dbReference type="InterPro" id="IPR050445">
    <property type="entry name" value="Bact_polysacc_biosynth/exp"/>
</dbReference>
<reference evidence="11" key="1">
    <citation type="journal article" date="2017" name="Appl. Environ. Microbiol.">
        <title>Genomic Analysis of Calderihabitans maritimus KKC1, a Thermophilic, Hydrogenogenic, Carboxydotrophic Bacterium Isolated from Marine Sediment.</title>
        <authorList>
            <person name="Omae K."/>
            <person name="Yoneda Y."/>
            <person name="Fukuyama Y."/>
            <person name="Yoshida T."/>
            <person name="Sako Y."/>
        </authorList>
    </citation>
    <scope>NUCLEOTIDE SEQUENCE [LARGE SCALE GENOMIC DNA]</scope>
    <source>
        <strain evidence="11">KKC1</strain>
    </source>
</reference>
<evidence type="ECO:0000256" key="1">
    <source>
        <dbReference type="ARBA" id="ARBA00004651"/>
    </source>
</evidence>